<feature type="transmembrane region" description="Helical" evidence="1">
    <location>
        <begin position="112"/>
        <end position="134"/>
    </location>
</feature>
<sequence length="300" mass="33504">MTLLRVYACIFLLGLSWVTSQRFGTVSVVLAPPFARRLALEGLSRSEVVSISWDPCPREPVEGVIRATSMLELAADRANSGAEGKTSVHGGYSLAVPSFHGRRWSGLVRTRASGGFCFGVLSDYSVLVSAVAVLPQGLRTVPWWFWWRFSQDRLVLLLLAAVFSLMSFPSFSVVLVGQRVPVARMVCFISRALCALPDGGLSVVAPTRVASRSRGMSGVWGGYVCRPSTLWRSKVVVLVVRCRSHLVVAWSRQVCRGLLLLWARLRWFLRESCVCQDLSRWSWHCFVMFRYLVVPCCRLL</sequence>
<feature type="chain" id="PRO_5032427555" evidence="2">
    <location>
        <begin position="21"/>
        <end position="300"/>
    </location>
</feature>
<evidence type="ECO:0000313" key="4">
    <source>
        <dbReference type="Proteomes" id="UP000652761"/>
    </source>
</evidence>
<evidence type="ECO:0000313" key="3">
    <source>
        <dbReference type="EMBL" id="MQM12772.1"/>
    </source>
</evidence>
<protein>
    <submittedName>
        <fullName evidence="3">Uncharacterized protein</fullName>
    </submittedName>
</protein>
<keyword evidence="2" id="KW-0732">Signal</keyword>
<keyword evidence="1" id="KW-1133">Transmembrane helix</keyword>
<comment type="caution">
    <text evidence="3">The sequence shown here is derived from an EMBL/GenBank/DDBJ whole genome shotgun (WGS) entry which is preliminary data.</text>
</comment>
<evidence type="ECO:0000256" key="1">
    <source>
        <dbReference type="SAM" id="Phobius"/>
    </source>
</evidence>
<dbReference type="Proteomes" id="UP000652761">
    <property type="component" value="Unassembled WGS sequence"/>
</dbReference>
<reference evidence="3" key="1">
    <citation type="submission" date="2017-07" db="EMBL/GenBank/DDBJ databases">
        <title>Taro Niue Genome Assembly and Annotation.</title>
        <authorList>
            <person name="Atibalentja N."/>
            <person name="Keating K."/>
            <person name="Fields C.J."/>
        </authorList>
    </citation>
    <scope>NUCLEOTIDE SEQUENCE</scope>
    <source>
        <strain evidence="3">Niue_2</strain>
        <tissue evidence="3">Leaf</tissue>
    </source>
</reference>
<keyword evidence="4" id="KW-1185">Reference proteome</keyword>
<proteinExistence type="predicted"/>
<dbReference type="EMBL" id="NMUH01005444">
    <property type="protein sequence ID" value="MQM12772.1"/>
    <property type="molecule type" value="Genomic_DNA"/>
</dbReference>
<gene>
    <name evidence="3" type="ORF">Taro_045691</name>
</gene>
<feature type="transmembrane region" description="Helical" evidence="1">
    <location>
        <begin position="154"/>
        <end position="176"/>
    </location>
</feature>
<accession>A0A843WQ55</accession>
<keyword evidence="1" id="KW-0812">Transmembrane</keyword>
<name>A0A843WQ55_COLES</name>
<evidence type="ECO:0000256" key="2">
    <source>
        <dbReference type="SAM" id="SignalP"/>
    </source>
</evidence>
<dbReference type="AlphaFoldDB" id="A0A843WQ55"/>
<organism evidence="3 4">
    <name type="scientific">Colocasia esculenta</name>
    <name type="common">Wild taro</name>
    <name type="synonym">Arum esculentum</name>
    <dbReference type="NCBI Taxonomy" id="4460"/>
    <lineage>
        <taxon>Eukaryota</taxon>
        <taxon>Viridiplantae</taxon>
        <taxon>Streptophyta</taxon>
        <taxon>Embryophyta</taxon>
        <taxon>Tracheophyta</taxon>
        <taxon>Spermatophyta</taxon>
        <taxon>Magnoliopsida</taxon>
        <taxon>Liliopsida</taxon>
        <taxon>Araceae</taxon>
        <taxon>Aroideae</taxon>
        <taxon>Colocasieae</taxon>
        <taxon>Colocasia</taxon>
    </lineage>
</organism>
<feature type="signal peptide" evidence="2">
    <location>
        <begin position="1"/>
        <end position="20"/>
    </location>
</feature>
<keyword evidence="1" id="KW-0472">Membrane</keyword>